<sequence>METTSGGLDEAEYIWSISREPQLGYGRGCHARHGWSMVWSFFSQYWCMAPLAELWGVYYGLYIVWGRRVTRLELEVDSKLVVGFLQTEISDSHPLSFMVRLCHGVLSRDWIVQISHVYREANCLAAGLANYAFTLPLGFHLLESTPPIVEVLVEDDGRRNVFPRHIRI</sequence>
<dbReference type="InterPro" id="IPR002156">
    <property type="entry name" value="RNaseH_domain"/>
</dbReference>
<evidence type="ECO:0000313" key="4">
    <source>
        <dbReference type="Proteomes" id="UP001558713"/>
    </source>
</evidence>
<dbReference type="CDD" id="cd06222">
    <property type="entry name" value="RNase_H_like"/>
    <property type="match status" value="1"/>
</dbReference>
<evidence type="ECO:0000259" key="2">
    <source>
        <dbReference type="Pfam" id="PF13456"/>
    </source>
</evidence>
<keyword evidence="1" id="KW-0812">Transmembrane</keyword>
<protein>
    <submittedName>
        <fullName evidence="3">Ribonuclease H protein</fullName>
    </submittedName>
</protein>
<dbReference type="Pfam" id="PF13456">
    <property type="entry name" value="RVT_3"/>
    <property type="match status" value="1"/>
</dbReference>
<gene>
    <name evidence="3" type="ORF">V5N11_034399</name>
</gene>
<dbReference type="InterPro" id="IPR044730">
    <property type="entry name" value="RNase_H-like_dom_plant"/>
</dbReference>
<keyword evidence="1" id="KW-0472">Membrane</keyword>
<accession>A0ABD1C482</accession>
<dbReference type="Proteomes" id="UP001558713">
    <property type="component" value="Unassembled WGS sequence"/>
</dbReference>
<feature type="transmembrane region" description="Helical" evidence="1">
    <location>
        <begin position="43"/>
        <end position="65"/>
    </location>
</feature>
<proteinExistence type="predicted"/>
<dbReference type="PANTHER" id="PTHR47723:SF13">
    <property type="entry name" value="PUTATIVE-RELATED"/>
    <property type="match status" value="1"/>
</dbReference>
<evidence type="ECO:0000256" key="1">
    <source>
        <dbReference type="SAM" id="Phobius"/>
    </source>
</evidence>
<dbReference type="InterPro" id="IPR012337">
    <property type="entry name" value="RNaseH-like_sf"/>
</dbReference>
<organism evidence="3 4">
    <name type="scientific">Cardamine amara subsp. amara</name>
    <dbReference type="NCBI Taxonomy" id="228776"/>
    <lineage>
        <taxon>Eukaryota</taxon>
        <taxon>Viridiplantae</taxon>
        <taxon>Streptophyta</taxon>
        <taxon>Embryophyta</taxon>
        <taxon>Tracheophyta</taxon>
        <taxon>Spermatophyta</taxon>
        <taxon>Magnoliopsida</taxon>
        <taxon>eudicotyledons</taxon>
        <taxon>Gunneridae</taxon>
        <taxon>Pentapetalae</taxon>
        <taxon>rosids</taxon>
        <taxon>malvids</taxon>
        <taxon>Brassicales</taxon>
        <taxon>Brassicaceae</taxon>
        <taxon>Cardamineae</taxon>
        <taxon>Cardamine</taxon>
    </lineage>
</organism>
<dbReference type="InterPro" id="IPR053151">
    <property type="entry name" value="RNase_H-like"/>
</dbReference>
<dbReference type="Gene3D" id="3.30.420.10">
    <property type="entry name" value="Ribonuclease H-like superfamily/Ribonuclease H"/>
    <property type="match status" value="1"/>
</dbReference>
<dbReference type="EMBL" id="JBANAX010000057">
    <property type="protein sequence ID" value="KAL1224257.1"/>
    <property type="molecule type" value="Genomic_DNA"/>
</dbReference>
<feature type="domain" description="RNase H type-1" evidence="2">
    <location>
        <begin position="51"/>
        <end position="132"/>
    </location>
</feature>
<dbReference type="SUPFAM" id="SSF53098">
    <property type="entry name" value="Ribonuclease H-like"/>
    <property type="match status" value="1"/>
</dbReference>
<name>A0ABD1C482_CARAN</name>
<dbReference type="PANTHER" id="PTHR47723">
    <property type="entry name" value="OS05G0353850 PROTEIN"/>
    <property type="match status" value="1"/>
</dbReference>
<reference evidence="3 4" key="1">
    <citation type="submission" date="2024-04" db="EMBL/GenBank/DDBJ databases">
        <title>Genome assembly C_amara_ONT_v2.</title>
        <authorList>
            <person name="Yant L."/>
            <person name="Moore C."/>
            <person name="Slenker M."/>
        </authorList>
    </citation>
    <scope>NUCLEOTIDE SEQUENCE [LARGE SCALE GENOMIC DNA]</scope>
    <source>
        <tissue evidence="3">Leaf</tissue>
    </source>
</reference>
<comment type="caution">
    <text evidence="3">The sequence shown here is derived from an EMBL/GenBank/DDBJ whole genome shotgun (WGS) entry which is preliminary data.</text>
</comment>
<keyword evidence="4" id="KW-1185">Reference proteome</keyword>
<dbReference type="InterPro" id="IPR036397">
    <property type="entry name" value="RNaseH_sf"/>
</dbReference>
<dbReference type="AlphaFoldDB" id="A0ABD1C482"/>
<evidence type="ECO:0000313" key="3">
    <source>
        <dbReference type="EMBL" id="KAL1224257.1"/>
    </source>
</evidence>
<keyword evidence="1" id="KW-1133">Transmembrane helix</keyword>